<protein>
    <submittedName>
        <fullName evidence="1">Uncharacterized protein</fullName>
    </submittedName>
</protein>
<organism evidence="1 2">
    <name type="scientific">Peribacillus simplex</name>
    <dbReference type="NCBI Taxonomy" id="1478"/>
    <lineage>
        <taxon>Bacteria</taxon>
        <taxon>Bacillati</taxon>
        <taxon>Bacillota</taxon>
        <taxon>Bacilli</taxon>
        <taxon>Bacillales</taxon>
        <taxon>Bacillaceae</taxon>
        <taxon>Peribacillus</taxon>
    </lineage>
</organism>
<proteinExistence type="predicted"/>
<sequence length="47" mass="5636">MDKQAQEKFFRILKDTYETTVNKENISINEVIDHLKNELTPLYPKCH</sequence>
<name>A0AAW7IMH2_9BACI</name>
<gene>
    <name evidence="1" type="ORF">QUF89_04315</name>
</gene>
<dbReference type="Pfam" id="PF26162">
    <property type="entry name" value="YwzD"/>
    <property type="match status" value="1"/>
</dbReference>
<evidence type="ECO:0000313" key="2">
    <source>
        <dbReference type="Proteomes" id="UP001234602"/>
    </source>
</evidence>
<dbReference type="Proteomes" id="UP001234602">
    <property type="component" value="Unassembled WGS sequence"/>
</dbReference>
<dbReference type="InterPro" id="IPR058930">
    <property type="entry name" value="YwzD"/>
</dbReference>
<comment type="caution">
    <text evidence="1">The sequence shown here is derived from an EMBL/GenBank/DDBJ whole genome shotgun (WGS) entry which is preliminary data.</text>
</comment>
<dbReference type="AlphaFoldDB" id="A0AAW7IMH2"/>
<dbReference type="RefSeq" id="WP_155727474.1">
    <property type="nucleotide sequence ID" value="NZ_CP011008.1"/>
</dbReference>
<accession>A0AAW7IMH2</accession>
<evidence type="ECO:0000313" key="1">
    <source>
        <dbReference type="EMBL" id="MDM5451453.1"/>
    </source>
</evidence>
<reference evidence="1" key="1">
    <citation type="submission" date="2023-06" db="EMBL/GenBank/DDBJ databases">
        <title>Comparative genomics of Bacillaceae isolates and their secondary metabolite potential.</title>
        <authorList>
            <person name="Song L."/>
            <person name="Nielsen L.J."/>
            <person name="Mohite O."/>
            <person name="Xu X."/>
            <person name="Weber T."/>
            <person name="Kovacs A.T."/>
        </authorList>
    </citation>
    <scope>NUCLEOTIDE SEQUENCE</scope>
    <source>
        <strain evidence="1">D8_B_37</strain>
    </source>
</reference>
<dbReference type="EMBL" id="JAUCEY010000008">
    <property type="protein sequence ID" value="MDM5451453.1"/>
    <property type="molecule type" value="Genomic_DNA"/>
</dbReference>